<dbReference type="Proteomes" id="UP000184440">
    <property type="component" value="Unassembled WGS sequence"/>
</dbReference>
<dbReference type="InterPro" id="IPR024983">
    <property type="entry name" value="CHAT_dom"/>
</dbReference>
<evidence type="ECO:0000259" key="1">
    <source>
        <dbReference type="Pfam" id="PF12770"/>
    </source>
</evidence>
<evidence type="ECO:0000313" key="2">
    <source>
        <dbReference type="EMBL" id="SHN38541.1"/>
    </source>
</evidence>
<accession>A0A1M7R217</accession>
<gene>
    <name evidence="2" type="ORF">SAMN05443668_10694</name>
</gene>
<dbReference type="EMBL" id="FRCS01000006">
    <property type="protein sequence ID" value="SHN38541.1"/>
    <property type="molecule type" value="Genomic_DNA"/>
</dbReference>
<reference evidence="2 3" key="1">
    <citation type="submission" date="2016-11" db="EMBL/GenBank/DDBJ databases">
        <authorList>
            <person name="Jaros S."/>
            <person name="Januszkiewicz K."/>
            <person name="Wedrychowicz H."/>
        </authorList>
    </citation>
    <scope>NUCLEOTIDE SEQUENCE [LARGE SCALE GENOMIC DNA]</scope>
    <source>
        <strain evidence="2 3">DSM 46144</strain>
    </source>
</reference>
<feature type="domain" description="CHAT" evidence="1">
    <location>
        <begin position="961"/>
        <end position="1232"/>
    </location>
</feature>
<dbReference type="AlphaFoldDB" id="A0A1M7R217"/>
<dbReference type="OrthoDB" id="3206999at2"/>
<dbReference type="Gene3D" id="1.25.40.10">
    <property type="entry name" value="Tetratricopeptide repeat domain"/>
    <property type="match status" value="2"/>
</dbReference>
<dbReference type="Pfam" id="PF13374">
    <property type="entry name" value="TPR_10"/>
    <property type="match status" value="1"/>
</dbReference>
<name>A0A1M7R217_9ACTN</name>
<organism evidence="2 3">
    <name type="scientific">Cryptosporangium aurantiacum</name>
    <dbReference type="NCBI Taxonomy" id="134849"/>
    <lineage>
        <taxon>Bacteria</taxon>
        <taxon>Bacillati</taxon>
        <taxon>Actinomycetota</taxon>
        <taxon>Actinomycetes</taxon>
        <taxon>Cryptosporangiales</taxon>
        <taxon>Cryptosporangiaceae</taxon>
        <taxon>Cryptosporangium</taxon>
    </lineage>
</organism>
<evidence type="ECO:0000313" key="3">
    <source>
        <dbReference type="Proteomes" id="UP000184440"/>
    </source>
</evidence>
<protein>
    <submittedName>
        <fullName evidence="2">Tetratricopeptide repeat-containing protein</fullName>
    </submittedName>
</protein>
<dbReference type="Pfam" id="PF12770">
    <property type="entry name" value="CHAT"/>
    <property type="match status" value="1"/>
</dbReference>
<proteinExistence type="predicted"/>
<dbReference type="RefSeq" id="WP_073259352.1">
    <property type="nucleotide sequence ID" value="NZ_FRCS01000006.1"/>
</dbReference>
<sequence length="1233" mass="132526">MTDPLVDAVVALLGAITDITRDRTLFTPEADDLVARLEAAALRPRDDDEAVIDARLVQLAAGVRWARYVSATATDPGNTLAELARAADLLRVLYGGVAELVAAEFTGYCERIPVSDPIGFRHDTIVDLFHLARNTPRPWLIRVAAVLGLDLPTISSHPEEATIRTTGAGLLFYDAQDARYPARLDRAIRVLRGLADEPDAPVGARSLRLAYLADALREHHERGGPPAELDEAVARAVDAVELVPPDDPDPGLTANTLALCLHARAERDGSPEDHDRAVAAANTACAASDRLHRPARLVNLAVVVLARSRIRLDPLPDLHAALDATDRALRELPADHADRPPALAQRCVVLHRLFEVTADPLRIEDAIEAGWSAVESWDELPGRALALAQLALAHEARFAATGELVDATAAIDLLTVARDDTTPDTEEHARTLANLGGVYRVRFERTGDTTDLDQAVDSCLTAVRITPPERRTYRLRVAQLASALQSRAVHTGSAGDLREAERRLDEVLSRSPSSDPDRWTVVSNRGLAALYRWQIERDPVALDLAVEHLRSAVDRPPTAEHAAVYSNLCAALRLRFEHRSDAGAAPSSGPLALIDDAVAAGWRAVRLSLPGHPGRAGYLNNLGAALHARFDTTGHRRSLDQAIRIGRRAVRSLPAGHPDLATALAGLGNALRARFELTGAVRDAATAVNAYRRAARLPTAPPLVRLRAARSWGALQVLRLRGLESAGRNVPARRWDRALAGFEAALDLLPAVAWHGLRWTDRRHLLALVAGLGSAAGAVALQAGRPERAVEVLEAGRGVLHGQILELRGDLAPVRALDAALADRLEAVREAWNDTEGLAPGSLAGPASTAAIARAERRRELARTWDELRAEVRTRLGVELGRSRRYAELRAVAEGGPVVLVNVSTIRCDALVLTEDSLVLCPLGQLTADALARALRVYFRATARIRRGETAEDELRTLLAWSWRTVVGPILDRLALLPRSDDWPRLWWCPASVLALLPLHAAQYYDAATLADTGALDRVVSSYTPTLAALLEARDRPADPRPTLLAVGCGADLARAEEEARSVYDVARRTSAGGDAELLLSSDANRAAVLAGLTRHGWLHFAGHSGPGTEHPGDASLRLDDGELPASAIAQLALARAEFAYLSSCDGAAIDPDVPDEALDLSGALVIAGYRQVVAADWSIGDEAAPELASSFYAALDGDPSRSAAHALHRVVRAERNSAVPLTRWAAYRHTGV</sequence>
<dbReference type="InterPro" id="IPR011990">
    <property type="entry name" value="TPR-like_helical_dom_sf"/>
</dbReference>
<keyword evidence="3" id="KW-1185">Reference proteome</keyword>
<dbReference type="STRING" id="134849.SAMN05443668_10694"/>